<sequence>MPETMHPHCWRTRMPDIAMLSDAPADWRGDLLQFRRYVDPLVSVITNPRTQTPFTIGVYGTWGSGKSTLLGMVDQRLLDRHGEEFVRVHFNPWVHRRESEMLLPLLNALHNALNQDPGHRFADTVKRLGDIILNLAADEILKRVNLGGASVEKIGKLAQQYAEMRGQVDSQTGRLRGLLQKEADRLAEKGRRIVFFIDDLDRCEPDQIIDVLESIKLFLDLKNVFVLIALSKEVVDRGVSVKYQPFGFPDHAAIADDYLDKIIQLPLHLYPLGPAEVGGFIRGSLLGDLAVRHVATLESIVVPNPRKIKRVLNLLRVTEAIIEGTPGLDDLHMDLVVRLVVLRIQSPELFTHVVRQPALLVALELTYQDKLAVGTFQGFQVRFGARAEEIQQLTSSHHGRHGFLAPLFGGSAFEASEDRLPAYLTMIGG</sequence>
<dbReference type="Proteomes" id="UP000306628">
    <property type="component" value="Unassembled WGS sequence"/>
</dbReference>
<dbReference type="InterPro" id="IPR027417">
    <property type="entry name" value="P-loop_NTPase"/>
</dbReference>
<reference evidence="2 3" key="1">
    <citation type="submission" date="2019-05" db="EMBL/GenBank/DDBJ databases">
        <title>Draft genome sequence of Nonomuraea zeae DSM 100528.</title>
        <authorList>
            <person name="Saricaoglu S."/>
            <person name="Isik K."/>
        </authorList>
    </citation>
    <scope>NUCLEOTIDE SEQUENCE [LARGE SCALE GENOMIC DNA]</scope>
    <source>
        <strain evidence="2 3">DSM 100528</strain>
    </source>
</reference>
<feature type="domain" description="KAP NTPase" evidence="1">
    <location>
        <begin position="35"/>
        <end position="321"/>
    </location>
</feature>
<dbReference type="InterPro" id="IPR052754">
    <property type="entry name" value="NTPase_KAP_P-loop"/>
</dbReference>
<dbReference type="PANTHER" id="PTHR22674">
    <property type="entry name" value="NTPASE, KAP FAMILY P-LOOP DOMAIN-CONTAINING 1"/>
    <property type="match status" value="1"/>
</dbReference>
<dbReference type="Pfam" id="PF07693">
    <property type="entry name" value="KAP_NTPase"/>
    <property type="match status" value="1"/>
</dbReference>
<dbReference type="InterPro" id="IPR011646">
    <property type="entry name" value="KAP_P-loop"/>
</dbReference>
<dbReference type="OrthoDB" id="88903at2"/>
<evidence type="ECO:0000313" key="3">
    <source>
        <dbReference type="Proteomes" id="UP000306628"/>
    </source>
</evidence>
<comment type="caution">
    <text evidence="2">The sequence shown here is derived from an EMBL/GenBank/DDBJ whole genome shotgun (WGS) entry which is preliminary data.</text>
</comment>
<evidence type="ECO:0000313" key="2">
    <source>
        <dbReference type="EMBL" id="TMR37059.1"/>
    </source>
</evidence>
<accession>A0A5S4GWA2</accession>
<dbReference type="PANTHER" id="PTHR22674:SF6">
    <property type="entry name" value="NTPASE KAP FAMILY P-LOOP DOMAIN-CONTAINING PROTEIN 1"/>
    <property type="match status" value="1"/>
</dbReference>
<organism evidence="2 3">
    <name type="scientific">Nonomuraea zeae</name>
    <dbReference type="NCBI Taxonomy" id="1642303"/>
    <lineage>
        <taxon>Bacteria</taxon>
        <taxon>Bacillati</taxon>
        <taxon>Actinomycetota</taxon>
        <taxon>Actinomycetes</taxon>
        <taxon>Streptosporangiales</taxon>
        <taxon>Streptosporangiaceae</taxon>
        <taxon>Nonomuraea</taxon>
    </lineage>
</organism>
<name>A0A5S4GWA2_9ACTN</name>
<evidence type="ECO:0000259" key="1">
    <source>
        <dbReference type="Pfam" id="PF07693"/>
    </source>
</evidence>
<dbReference type="AlphaFoldDB" id="A0A5S4GWA2"/>
<dbReference type="EMBL" id="VCKX01000019">
    <property type="protein sequence ID" value="TMR37059.1"/>
    <property type="molecule type" value="Genomic_DNA"/>
</dbReference>
<protein>
    <recommendedName>
        <fullName evidence="1">KAP NTPase domain-containing protein</fullName>
    </recommendedName>
</protein>
<keyword evidence="3" id="KW-1185">Reference proteome</keyword>
<proteinExistence type="predicted"/>
<dbReference type="Gene3D" id="3.40.50.300">
    <property type="entry name" value="P-loop containing nucleotide triphosphate hydrolases"/>
    <property type="match status" value="1"/>
</dbReference>
<dbReference type="SUPFAM" id="SSF52540">
    <property type="entry name" value="P-loop containing nucleoside triphosphate hydrolases"/>
    <property type="match status" value="1"/>
</dbReference>
<gene>
    <name evidence="2" type="ORF">ETD85_08980</name>
</gene>